<reference evidence="1 2" key="1">
    <citation type="submission" date="2016-02" db="EMBL/GenBank/DDBJ databases">
        <title>Genome analysis of coral dinoflagellate symbionts highlights evolutionary adaptations to a symbiotic lifestyle.</title>
        <authorList>
            <person name="Aranda M."/>
            <person name="Li Y."/>
            <person name="Liew Y.J."/>
            <person name="Baumgarten S."/>
            <person name="Simakov O."/>
            <person name="Wilson M."/>
            <person name="Piel J."/>
            <person name="Ashoor H."/>
            <person name="Bougouffa S."/>
            <person name="Bajic V.B."/>
            <person name="Ryu T."/>
            <person name="Ravasi T."/>
            <person name="Bayer T."/>
            <person name="Micklem G."/>
            <person name="Kim H."/>
            <person name="Bhak J."/>
            <person name="Lajeunesse T.C."/>
            <person name="Voolstra C.R."/>
        </authorList>
    </citation>
    <scope>NUCLEOTIDE SEQUENCE [LARGE SCALE GENOMIC DNA]</scope>
    <source>
        <strain evidence="1 2">CCMP2467</strain>
    </source>
</reference>
<proteinExistence type="predicted"/>
<dbReference type="AlphaFoldDB" id="A0A1Q9DNI5"/>
<accession>A0A1Q9DNI5</accession>
<dbReference type="EMBL" id="LSRX01000457">
    <property type="protein sequence ID" value="OLP96728.1"/>
    <property type="molecule type" value="Genomic_DNA"/>
</dbReference>
<keyword evidence="2" id="KW-1185">Reference proteome</keyword>
<protein>
    <submittedName>
        <fullName evidence="1">Uncharacterized protein</fullName>
    </submittedName>
</protein>
<name>A0A1Q9DNI5_SYMMI</name>
<dbReference type="OrthoDB" id="408055at2759"/>
<dbReference type="Proteomes" id="UP000186817">
    <property type="component" value="Unassembled WGS sequence"/>
</dbReference>
<organism evidence="1 2">
    <name type="scientific">Symbiodinium microadriaticum</name>
    <name type="common">Dinoflagellate</name>
    <name type="synonym">Zooxanthella microadriatica</name>
    <dbReference type="NCBI Taxonomy" id="2951"/>
    <lineage>
        <taxon>Eukaryota</taxon>
        <taxon>Sar</taxon>
        <taxon>Alveolata</taxon>
        <taxon>Dinophyceae</taxon>
        <taxon>Suessiales</taxon>
        <taxon>Symbiodiniaceae</taxon>
        <taxon>Symbiodinium</taxon>
    </lineage>
</organism>
<gene>
    <name evidence="1" type="ORF">AK812_SmicGene21017</name>
</gene>
<evidence type="ECO:0000313" key="1">
    <source>
        <dbReference type="EMBL" id="OLP96728.1"/>
    </source>
</evidence>
<evidence type="ECO:0000313" key="2">
    <source>
        <dbReference type="Proteomes" id="UP000186817"/>
    </source>
</evidence>
<sequence>MPGQSFQEHTTCSSNGNMLWSKGADGSDHYSMCYAPALVGGGLGPTGGHLQCDAGTYFFTESPKFCCNNPRIDLNGSTVLAKKSQLCGDILANFNENSQQIKFVRGPAANATQEQLDVLAAAGRGDMVPTAVGFKAVKKDEEWQRVTQAICRGDRATLITWTHDGKEDESQKAELCPTGTVPVQGRGYMSFACDGHVIKERRYHCCNVNGQLHCSPSLVDATSMDPPCEAPPAQATATRMMWLQSRRATSPFFCLYLAIGENGERKLKNFCELSLPSFSAVAVALTKTSLSTDGKVLDLASAKQQIESAATGLDIQWIEADADGRGVISNFELPLVEFAESARELFVHGGEL</sequence>
<comment type="caution">
    <text evidence="1">The sequence shown here is derived from an EMBL/GenBank/DDBJ whole genome shotgun (WGS) entry which is preliminary data.</text>
</comment>